<feature type="compositionally biased region" description="Polar residues" evidence="2">
    <location>
        <begin position="279"/>
        <end position="294"/>
    </location>
</feature>
<feature type="region of interest" description="Disordered" evidence="2">
    <location>
        <begin position="803"/>
        <end position="831"/>
    </location>
</feature>
<gene>
    <name evidence="3" type="ORF">MANES_13G058000v8</name>
</gene>
<dbReference type="GO" id="GO:0031982">
    <property type="term" value="C:vesicle"/>
    <property type="evidence" value="ECO:0000318"/>
    <property type="project" value="GO_Central"/>
</dbReference>
<feature type="region of interest" description="Disordered" evidence="2">
    <location>
        <begin position="409"/>
        <end position="464"/>
    </location>
</feature>
<feature type="region of interest" description="Disordered" evidence="2">
    <location>
        <begin position="643"/>
        <end position="789"/>
    </location>
</feature>
<dbReference type="GO" id="GO:0072583">
    <property type="term" value="P:clathrin-dependent endocytosis"/>
    <property type="evidence" value="ECO:0000318"/>
    <property type="project" value="GO_Central"/>
</dbReference>
<evidence type="ECO:0008006" key="5">
    <source>
        <dbReference type="Google" id="ProtNLM"/>
    </source>
</evidence>
<feature type="compositionally biased region" description="Basic and acidic residues" evidence="2">
    <location>
        <begin position="190"/>
        <end position="206"/>
    </location>
</feature>
<dbReference type="Gramene" id="Manes.13G058000.1.v8.1">
    <property type="protein sequence ID" value="Manes.13G058000.1.v8.1.CDS"/>
    <property type="gene ID" value="Manes.13G058000.v8.1"/>
</dbReference>
<dbReference type="PANTHER" id="PTHR23172">
    <property type="entry name" value="AUXILIN/CYCLIN G-ASSOCIATED KINASE-RELATED"/>
    <property type="match status" value="1"/>
</dbReference>
<name>A0A2C9UQB4_MANES</name>
<feature type="region of interest" description="Disordered" evidence="2">
    <location>
        <begin position="279"/>
        <end position="397"/>
    </location>
</feature>
<dbReference type="GO" id="GO:0030276">
    <property type="term" value="F:clathrin binding"/>
    <property type="evidence" value="ECO:0000318"/>
    <property type="project" value="GO_Central"/>
</dbReference>
<feature type="compositionally biased region" description="Polar residues" evidence="2">
    <location>
        <begin position="371"/>
        <end position="380"/>
    </location>
</feature>
<feature type="compositionally biased region" description="Polar residues" evidence="2">
    <location>
        <begin position="164"/>
        <end position="179"/>
    </location>
</feature>
<keyword evidence="1" id="KW-0175">Coiled coil</keyword>
<dbReference type="PANTHER" id="PTHR23172:SF19">
    <property type="entry name" value="J DOMAIN-CONTAINING PROTEIN"/>
    <property type="match status" value="1"/>
</dbReference>
<reference evidence="4" key="1">
    <citation type="journal article" date="2016" name="Nat. Biotechnol.">
        <title>Sequencing wild and cultivated cassava and related species reveals extensive interspecific hybridization and genetic diversity.</title>
        <authorList>
            <person name="Bredeson J.V."/>
            <person name="Lyons J.B."/>
            <person name="Prochnik S.E."/>
            <person name="Wu G.A."/>
            <person name="Ha C.M."/>
            <person name="Edsinger-Gonzales E."/>
            <person name="Grimwood J."/>
            <person name="Schmutz J."/>
            <person name="Rabbi I.Y."/>
            <person name="Egesi C."/>
            <person name="Nauluvula P."/>
            <person name="Lebot V."/>
            <person name="Ndunguru J."/>
            <person name="Mkamilo G."/>
            <person name="Bart R.S."/>
            <person name="Setter T.L."/>
            <person name="Gleadow R.M."/>
            <person name="Kulakow P."/>
            <person name="Ferguson M.E."/>
            <person name="Rounsley S."/>
            <person name="Rokhsar D.S."/>
        </authorList>
    </citation>
    <scope>NUCLEOTIDE SEQUENCE [LARGE SCALE GENOMIC DNA]</scope>
    <source>
        <strain evidence="4">cv. AM560-2</strain>
    </source>
</reference>
<feature type="compositionally biased region" description="Low complexity" evidence="2">
    <location>
        <begin position="218"/>
        <end position="240"/>
    </location>
</feature>
<feature type="region of interest" description="Disordered" evidence="2">
    <location>
        <begin position="160"/>
        <end position="249"/>
    </location>
</feature>
<dbReference type="STRING" id="3983.A0A2C9UQB4"/>
<dbReference type="Gene3D" id="1.10.287.110">
    <property type="entry name" value="DnaJ domain"/>
    <property type="match status" value="1"/>
</dbReference>
<dbReference type="AlphaFoldDB" id="A0A2C9UQB4"/>
<feature type="region of interest" description="Disordered" evidence="2">
    <location>
        <begin position="522"/>
        <end position="624"/>
    </location>
</feature>
<dbReference type="OMA" id="DEYWISI"/>
<protein>
    <recommendedName>
        <fullName evidence="5">J domain-containing protein</fullName>
    </recommendedName>
</protein>
<dbReference type="FunFam" id="1.10.287.110:FF:000009">
    <property type="entry name" value="Auxilin-related protein 1"/>
    <property type="match status" value="1"/>
</dbReference>
<accession>A0A2C9UQB4</accession>
<evidence type="ECO:0000256" key="1">
    <source>
        <dbReference type="ARBA" id="ARBA00023054"/>
    </source>
</evidence>
<feature type="region of interest" description="Disordered" evidence="2">
    <location>
        <begin position="89"/>
        <end position="108"/>
    </location>
</feature>
<feature type="compositionally biased region" description="Low complexity" evidence="2">
    <location>
        <begin position="26"/>
        <end position="60"/>
    </location>
</feature>
<dbReference type="OrthoDB" id="1717591at2759"/>
<dbReference type="Proteomes" id="UP000091857">
    <property type="component" value="Chromosome 13"/>
</dbReference>
<feature type="compositionally biased region" description="Basic and acidic residues" evidence="2">
    <location>
        <begin position="643"/>
        <end position="723"/>
    </location>
</feature>
<feature type="compositionally biased region" description="Low complexity" evidence="2">
    <location>
        <begin position="740"/>
        <end position="756"/>
    </location>
</feature>
<dbReference type="GO" id="GO:0005737">
    <property type="term" value="C:cytoplasm"/>
    <property type="evidence" value="ECO:0000318"/>
    <property type="project" value="GO_Central"/>
</dbReference>
<evidence type="ECO:0000313" key="3">
    <source>
        <dbReference type="EMBL" id="OAY32949.1"/>
    </source>
</evidence>
<feature type="compositionally biased region" description="Basic and acidic residues" evidence="2">
    <location>
        <begin position="817"/>
        <end position="831"/>
    </location>
</feature>
<evidence type="ECO:0000313" key="4">
    <source>
        <dbReference type="Proteomes" id="UP000091857"/>
    </source>
</evidence>
<feature type="compositionally biased region" description="Basic and acidic residues" evidence="2">
    <location>
        <begin position="332"/>
        <end position="362"/>
    </location>
</feature>
<evidence type="ECO:0000256" key="2">
    <source>
        <dbReference type="SAM" id="MobiDB-lite"/>
    </source>
</evidence>
<dbReference type="GO" id="GO:0072318">
    <property type="term" value="P:clathrin coat disassembly"/>
    <property type="evidence" value="ECO:0000318"/>
    <property type="project" value="GO_Central"/>
</dbReference>
<sequence length="957" mass="105639">MDEFHGLLAGDFGVKPQGKSAPMAPSRNTNTNSNNFSSVNYGLGSGASSHSRSSYSSNKSAPVFDDYDHDHSPSDGLLFNDVFGGSPMYTESRGGGTGGGNKSSSSSAFDYDSIFKDQNAKYGSIPVFDKPVYDDDIFDGLPGLKSSSVGSQPAKFDDMFASIGTASSPNRRAQNNSSPFDDLLGNLGKKGTESRRETAKADKDSVAFDDLLPGFGRSSTPSIPRSTSESSRSQKQSADSTRTASSMMEDPFVVLESASTPAASSSGLYVDPLEEISKFSTSGSTKFDNSSVNTGMFDDMDSFDNLGRRGKDGSPLRTGPSMGGTYSAASKEPVDKYPVDEAESQSKKKMPNDDFQESHETLFDMPPVGQDVSSPSYVNTSSNEANSSRRSEDISESLDDVWLTVSEVPLFTQPTSAPPPSRPPRPRPPRISKSERGSFSSAYSRKKVNENSTTYPRAAGSSVASQIDELEDFAMGRTQSNFSEHADALYGEDVDANASSAVKEAMDKAEAKIRQMREREYLKAARSRETGQLDKDVQEAQQRELKERQERLERERQQREREEEEREQRRLEKEREREEKEREQRRLERESERAREIEREREKARQAVERATREARERAAAEARLKAERAAVEKAAAEARGRAERAAVQRAHAEARERAAAEARERAEKAAAEARERASAEARERAAVARAEADARQRAERAAVERAAAEARERAAAEARERAAAATRANQQRDDNDLESFFSSRASSAPRPRASSTDPFLDSQNKGGSEAARRTSVGATSSMKKASSTANLVDDLSSIFGATGTSGDFQEVEGETEERRRARLERHQRTQERAAKALAEKNQRDLQAQREQAERHRIAETLDVEIKRWAAGKEGNLRALLSTLQYVLWPECGWQPVSLTDLITAAAVKKVYRKATLCIHPDKVQQKGANLQQKYIAEKVFDLLKEAWNKFNSEELF</sequence>
<feature type="compositionally biased region" description="Low complexity" evidence="2">
    <location>
        <begin position="779"/>
        <end position="789"/>
    </location>
</feature>
<dbReference type="InterPro" id="IPR036869">
    <property type="entry name" value="J_dom_sf"/>
</dbReference>
<dbReference type="EMBL" id="CM004399">
    <property type="protein sequence ID" value="OAY32949.1"/>
    <property type="molecule type" value="Genomic_DNA"/>
</dbReference>
<proteinExistence type="predicted"/>
<keyword evidence="4" id="KW-1185">Reference proteome</keyword>
<organism evidence="3 4">
    <name type="scientific">Manihot esculenta</name>
    <name type="common">Cassava</name>
    <name type="synonym">Jatropha manihot</name>
    <dbReference type="NCBI Taxonomy" id="3983"/>
    <lineage>
        <taxon>Eukaryota</taxon>
        <taxon>Viridiplantae</taxon>
        <taxon>Streptophyta</taxon>
        <taxon>Embryophyta</taxon>
        <taxon>Tracheophyta</taxon>
        <taxon>Spermatophyta</taxon>
        <taxon>Magnoliopsida</taxon>
        <taxon>eudicotyledons</taxon>
        <taxon>Gunneridae</taxon>
        <taxon>Pentapetalae</taxon>
        <taxon>rosids</taxon>
        <taxon>fabids</taxon>
        <taxon>Malpighiales</taxon>
        <taxon>Euphorbiaceae</taxon>
        <taxon>Crotonoideae</taxon>
        <taxon>Manihoteae</taxon>
        <taxon>Manihot</taxon>
    </lineage>
</organism>
<comment type="caution">
    <text evidence="3">The sequence shown here is derived from an EMBL/GenBank/DDBJ whole genome shotgun (WGS) entry which is preliminary data.</text>
</comment>
<dbReference type="SUPFAM" id="SSF46565">
    <property type="entry name" value="Chaperone J-domain"/>
    <property type="match status" value="1"/>
</dbReference>
<feature type="region of interest" description="Disordered" evidence="2">
    <location>
        <begin position="1"/>
        <end position="69"/>
    </location>
</feature>